<proteinExistence type="predicted"/>
<accession>A0A917NQG5</accession>
<dbReference type="AlphaFoldDB" id="A0A917NQG5"/>
<gene>
    <name evidence="1" type="ORF">GCM10011320_29000</name>
</gene>
<keyword evidence="2" id="KW-1185">Reference proteome</keyword>
<organism evidence="1 2">
    <name type="scientific">Neoroseomonas lacus</name>
    <dbReference type="NCBI Taxonomy" id="287609"/>
    <lineage>
        <taxon>Bacteria</taxon>
        <taxon>Pseudomonadati</taxon>
        <taxon>Pseudomonadota</taxon>
        <taxon>Alphaproteobacteria</taxon>
        <taxon>Acetobacterales</taxon>
        <taxon>Acetobacteraceae</taxon>
        <taxon>Neoroseomonas</taxon>
    </lineage>
</organism>
<comment type="caution">
    <text evidence="1">The sequence shown here is derived from an EMBL/GenBank/DDBJ whole genome shotgun (WGS) entry which is preliminary data.</text>
</comment>
<reference evidence="1" key="1">
    <citation type="journal article" date="2014" name="Int. J. Syst. Evol. Microbiol.">
        <title>Complete genome sequence of Corynebacterium casei LMG S-19264T (=DSM 44701T), isolated from a smear-ripened cheese.</title>
        <authorList>
            <consortium name="US DOE Joint Genome Institute (JGI-PGF)"/>
            <person name="Walter F."/>
            <person name="Albersmeier A."/>
            <person name="Kalinowski J."/>
            <person name="Ruckert C."/>
        </authorList>
    </citation>
    <scope>NUCLEOTIDE SEQUENCE</scope>
    <source>
        <strain evidence="1">CGMCC 1.3617</strain>
    </source>
</reference>
<name>A0A917NQG5_9PROT</name>
<evidence type="ECO:0000313" key="1">
    <source>
        <dbReference type="EMBL" id="GGJ19919.1"/>
    </source>
</evidence>
<dbReference type="Proteomes" id="UP000661507">
    <property type="component" value="Unassembled WGS sequence"/>
</dbReference>
<reference evidence="1" key="2">
    <citation type="submission" date="2020-09" db="EMBL/GenBank/DDBJ databases">
        <authorList>
            <person name="Sun Q."/>
            <person name="Zhou Y."/>
        </authorList>
    </citation>
    <scope>NUCLEOTIDE SEQUENCE</scope>
    <source>
        <strain evidence="1">CGMCC 1.3617</strain>
    </source>
</reference>
<sequence length="195" mass="20745">MALFLLGQSARKSCPPDGPLLSGQAKCAHSGTRCASRYRAIVANDASLDAQHATHGAWREDAVLVVLYEQTIERQVPAFGSDRGTIPFEMLCTREGEIVDADIAAHDDEDSLAVANPVRNARGFSAALNCEIVGLPDRAIVACARQNPYGIAGSSDGCCLARLLESQSGTDVQFGSEGRHGNRLQHAANCARPNR</sequence>
<dbReference type="EMBL" id="BMKW01000007">
    <property type="protein sequence ID" value="GGJ19919.1"/>
    <property type="molecule type" value="Genomic_DNA"/>
</dbReference>
<protein>
    <submittedName>
        <fullName evidence="1">Uncharacterized protein</fullName>
    </submittedName>
</protein>
<dbReference type="RefSeq" id="WP_188967796.1">
    <property type="nucleotide sequence ID" value="NZ_BMKW01000007.1"/>
</dbReference>
<evidence type="ECO:0000313" key="2">
    <source>
        <dbReference type="Proteomes" id="UP000661507"/>
    </source>
</evidence>